<dbReference type="AlphaFoldDB" id="A0A4U1JJ29"/>
<dbReference type="Proteomes" id="UP000309215">
    <property type="component" value="Unassembled WGS sequence"/>
</dbReference>
<dbReference type="InterPro" id="IPR027372">
    <property type="entry name" value="Phytase-like_dom"/>
</dbReference>
<dbReference type="Pfam" id="PF13449">
    <property type="entry name" value="Phytase-like"/>
    <property type="match status" value="1"/>
</dbReference>
<evidence type="ECO:0000313" key="2">
    <source>
        <dbReference type="EMBL" id="TKD12716.1"/>
    </source>
</evidence>
<accession>A0A4U1JJ29</accession>
<name>A0A4U1JJ29_9BACT</name>
<organism evidence="2 3">
    <name type="scientific">Polyangium fumosum</name>
    <dbReference type="NCBI Taxonomy" id="889272"/>
    <lineage>
        <taxon>Bacteria</taxon>
        <taxon>Pseudomonadati</taxon>
        <taxon>Myxococcota</taxon>
        <taxon>Polyangia</taxon>
        <taxon>Polyangiales</taxon>
        <taxon>Polyangiaceae</taxon>
        <taxon>Polyangium</taxon>
    </lineage>
</organism>
<dbReference type="EMBL" id="SSMQ01000002">
    <property type="protein sequence ID" value="TKD12716.1"/>
    <property type="molecule type" value="Genomic_DNA"/>
</dbReference>
<protein>
    <recommendedName>
        <fullName evidence="1">Phytase-like domain-containing protein</fullName>
    </recommendedName>
</protein>
<keyword evidence="3" id="KW-1185">Reference proteome</keyword>
<evidence type="ECO:0000313" key="3">
    <source>
        <dbReference type="Proteomes" id="UP000309215"/>
    </source>
</evidence>
<proteinExistence type="predicted"/>
<dbReference type="RefSeq" id="WP_136927353.1">
    <property type="nucleotide sequence ID" value="NZ_SSMQ01000002.1"/>
</dbReference>
<reference evidence="2 3" key="1">
    <citation type="submission" date="2019-04" db="EMBL/GenBank/DDBJ databases">
        <authorList>
            <person name="Li Y."/>
            <person name="Wang J."/>
        </authorList>
    </citation>
    <scope>NUCLEOTIDE SEQUENCE [LARGE SCALE GENOMIC DNA]</scope>
    <source>
        <strain evidence="2 3">DSM 14668</strain>
    </source>
</reference>
<comment type="caution">
    <text evidence="2">The sequence shown here is derived from an EMBL/GenBank/DDBJ whole genome shotgun (WGS) entry which is preliminary data.</text>
</comment>
<dbReference type="OrthoDB" id="5496798at2"/>
<gene>
    <name evidence="2" type="ORF">E8A74_02910</name>
</gene>
<feature type="domain" description="Phytase-like" evidence="1">
    <location>
        <begin position="88"/>
        <end position="288"/>
    </location>
</feature>
<sequence length="309" mass="32295">MRPCFSCPLFAALLLPLACQPSRSSPVPAGDGGTPRQILVTGTDVVGLSSLAVGPSGALFTMTERQPLLLELSPDGALVRKTAVSGVPEGLDFESLAWLSGESFAIGTEGGCSKTGADRILLATREGDAARVTRTLDVPLSAWGASCDEGHGLEGLCAASGQIVAAIEDVMNGEGKARHAPIERIDPATGDRAAFRLSLTSTKDEKGKISGLDCRARGDDRIEVLAIERHFAVSRILSFTLPAKGPGTAAPIEPRVLVDLAPHSNGGKRNFEGIVWKDETHALLIVDNQYGEKVSGPNELLEVTLPGSP</sequence>
<evidence type="ECO:0000259" key="1">
    <source>
        <dbReference type="Pfam" id="PF13449"/>
    </source>
</evidence>